<evidence type="ECO:0000313" key="3">
    <source>
        <dbReference type="EMBL" id="KAF7636358.1"/>
    </source>
</evidence>
<gene>
    <name evidence="3" type="ORF">Mgra_00004139</name>
</gene>
<dbReference type="InterPro" id="IPR001878">
    <property type="entry name" value="Znf_CCHC"/>
</dbReference>
<protein>
    <recommendedName>
        <fullName evidence="2">CCHC-type domain-containing protein</fullName>
    </recommendedName>
</protein>
<dbReference type="PROSITE" id="PS50158">
    <property type="entry name" value="ZF_CCHC"/>
    <property type="match status" value="2"/>
</dbReference>
<accession>A0A8S9ZS99</accession>
<dbReference type="GO" id="GO:0019899">
    <property type="term" value="F:enzyme binding"/>
    <property type="evidence" value="ECO:0007669"/>
    <property type="project" value="UniProtKB-ARBA"/>
</dbReference>
<reference evidence="3" key="1">
    <citation type="journal article" date="2020" name="Ecol. Evol.">
        <title>Genome structure and content of the rice root-knot nematode (Meloidogyne graminicola).</title>
        <authorList>
            <person name="Phan N.T."/>
            <person name="Danchin E.G.J."/>
            <person name="Klopp C."/>
            <person name="Perfus-Barbeoch L."/>
            <person name="Kozlowski D.K."/>
            <person name="Koutsovoulos G.D."/>
            <person name="Lopez-Roques C."/>
            <person name="Bouchez O."/>
            <person name="Zahm M."/>
            <person name="Besnard G."/>
            <person name="Bellafiore S."/>
        </authorList>
    </citation>
    <scope>NUCLEOTIDE SEQUENCE</scope>
    <source>
        <strain evidence="3">VN-18</strain>
    </source>
</reference>
<dbReference type="SUPFAM" id="SSF57756">
    <property type="entry name" value="Retrovirus zinc finger-like domains"/>
    <property type="match status" value="1"/>
</dbReference>
<evidence type="ECO:0000313" key="4">
    <source>
        <dbReference type="Proteomes" id="UP000605970"/>
    </source>
</evidence>
<proteinExistence type="predicted"/>
<dbReference type="Proteomes" id="UP000605970">
    <property type="component" value="Unassembled WGS sequence"/>
</dbReference>
<keyword evidence="1" id="KW-0863">Zinc-finger</keyword>
<keyword evidence="1" id="KW-0862">Zinc</keyword>
<dbReference type="AlphaFoldDB" id="A0A8S9ZS99"/>
<organism evidence="3 4">
    <name type="scientific">Meloidogyne graminicola</name>
    <dbReference type="NCBI Taxonomy" id="189291"/>
    <lineage>
        <taxon>Eukaryota</taxon>
        <taxon>Metazoa</taxon>
        <taxon>Ecdysozoa</taxon>
        <taxon>Nematoda</taxon>
        <taxon>Chromadorea</taxon>
        <taxon>Rhabditida</taxon>
        <taxon>Tylenchina</taxon>
        <taxon>Tylenchomorpha</taxon>
        <taxon>Tylenchoidea</taxon>
        <taxon>Meloidogynidae</taxon>
        <taxon>Meloidogyninae</taxon>
        <taxon>Meloidogyne</taxon>
    </lineage>
</organism>
<comment type="caution">
    <text evidence="3">The sequence shown here is derived from an EMBL/GenBank/DDBJ whole genome shotgun (WGS) entry which is preliminary data.</text>
</comment>
<evidence type="ECO:0000259" key="2">
    <source>
        <dbReference type="PROSITE" id="PS50158"/>
    </source>
</evidence>
<evidence type="ECO:0000256" key="1">
    <source>
        <dbReference type="PROSITE-ProRule" id="PRU00047"/>
    </source>
</evidence>
<keyword evidence="1" id="KW-0479">Metal-binding</keyword>
<keyword evidence="4" id="KW-1185">Reference proteome</keyword>
<dbReference type="Gene3D" id="4.10.60.10">
    <property type="entry name" value="Zinc finger, CCHC-type"/>
    <property type="match status" value="1"/>
</dbReference>
<sequence length="129" mass="14885">MSDNEEWTVVDRRRRGFRNGRGDVHNREQMLKAEISRRTKLSIVDPRRKGCQHCGGDHLVSNCPCDVTTHKNRPLPSKPRCFKCHKLGHDSASCPRRHPNSFLPGKRCWNCGEIGHFDNKCPHPQYEGN</sequence>
<feature type="domain" description="CCHC-type" evidence="2">
    <location>
        <begin position="107"/>
        <end position="122"/>
    </location>
</feature>
<dbReference type="SMART" id="SM00343">
    <property type="entry name" value="ZnF_C2HC"/>
    <property type="match status" value="2"/>
</dbReference>
<dbReference type="EMBL" id="JABEBT010000030">
    <property type="protein sequence ID" value="KAF7636358.1"/>
    <property type="molecule type" value="Genomic_DNA"/>
</dbReference>
<dbReference type="Pfam" id="PF00098">
    <property type="entry name" value="zf-CCHC"/>
    <property type="match status" value="1"/>
</dbReference>
<feature type="domain" description="CCHC-type" evidence="2">
    <location>
        <begin position="80"/>
        <end position="96"/>
    </location>
</feature>
<name>A0A8S9ZS99_9BILA</name>
<dbReference type="GO" id="GO:0003676">
    <property type="term" value="F:nucleic acid binding"/>
    <property type="evidence" value="ECO:0007669"/>
    <property type="project" value="InterPro"/>
</dbReference>
<dbReference type="OrthoDB" id="5870588at2759"/>
<dbReference type="InterPro" id="IPR036875">
    <property type="entry name" value="Znf_CCHC_sf"/>
</dbReference>
<dbReference type="GO" id="GO:0008270">
    <property type="term" value="F:zinc ion binding"/>
    <property type="evidence" value="ECO:0007669"/>
    <property type="project" value="UniProtKB-KW"/>
</dbReference>